<dbReference type="EMBL" id="VAHF01000004">
    <property type="protein sequence ID" value="TXG62743.1"/>
    <property type="molecule type" value="Genomic_DNA"/>
</dbReference>
<organism evidence="4 5">
    <name type="scientific">Acer yangbiense</name>
    <dbReference type="NCBI Taxonomy" id="1000413"/>
    <lineage>
        <taxon>Eukaryota</taxon>
        <taxon>Viridiplantae</taxon>
        <taxon>Streptophyta</taxon>
        <taxon>Embryophyta</taxon>
        <taxon>Tracheophyta</taxon>
        <taxon>Spermatophyta</taxon>
        <taxon>Magnoliopsida</taxon>
        <taxon>eudicotyledons</taxon>
        <taxon>Gunneridae</taxon>
        <taxon>Pentapetalae</taxon>
        <taxon>rosids</taxon>
        <taxon>malvids</taxon>
        <taxon>Sapindales</taxon>
        <taxon>Sapindaceae</taxon>
        <taxon>Hippocastanoideae</taxon>
        <taxon>Acereae</taxon>
        <taxon>Acer</taxon>
    </lineage>
</organism>
<evidence type="ECO:0000313" key="4">
    <source>
        <dbReference type="EMBL" id="TXG62743.1"/>
    </source>
</evidence>
<evidence type="ECO:0000313" key="5">
    <source>
        <dbReference type="Proteomes" id="UP000323000"/>
    </source>
</evidence>
<protein>
    <recommendedName>
        <fullName evidence="3">Alpha/beta hydrolase fold-3 domain-containing protein</fullName>
    </recommendedName>
</protein>
<name>A0A5C7HZT9_9ROSI</name>
<dbReference type="OrthoDB" id="408631at2759"/>
<comment type="caution">
    <text evidence="4">The sequence shown here is derived from an EMBL/GenBank/DDBJ whole genome shotgun (WGS) entry which is preliminary data.</text>
</comment>
<proteinExistence type="inferred from homology"/>
<comment type="similarity">
    <text evidence="1">Belongs to the 'GDXG' lipolytic enzyme family.</text>
</comment>
<dbReference type="InterPro" id="IPR029058">
    <property type="entry name" value="AB_hydrolase_fold"/>
</dbReference>
<dbReference type="Pfam" id="PF07859">
    <property type="entry name" value="Abhydrolase_3"/>
    <property type="match status" value="1"/>
</dbReference>
<sequence>MSSHYNSHSHLGITVNLDGTVNRQVQFPKIEPNPDPITGNLTVSKDVILNPKHKTSVRVFRPVKLPSNDNTVARLPIIIYLHGGGFVLYSAADALSHHNCAQMASDIPAIVVSVDYRLAPEHKLPACYEDAVDAILWVRDQALDPEGEPWLKSFGDFTRCYLSGRGNGANAVFHATSRALDLDLGPLKIAGLIYNQALFGGVQRTKSEIKFAADHLLPLPVLDALWDLALPRGADRDHRFSNPMIDGPHKSKIGSLPRSLVIGFNGDPLIDRQQEFLQMLALAGVQVEAQFDDVGISGVSRSGHLGWVQNRDFLTLDFTIFDAWHGGSCNSVVRKPTEHRMFNVAPDQLPHDVRLRAQLRESVDLGAASVHGSDVAVAKDDLSLSDDCCFSRSTSEKRGREMNRGKRERERGREKRVAGVLMFSGVDLDQC</sequence>
<dbReference type="SUPFAM" id="SSF53474">
    <property type="entry name" value="alpha/beta-Hydrolases"/>
    <property type="match status" value="1"/>
</dbReference>
<dbReference type="Proteomes" id="UP000323000">
    <property type="component" value="Chromosome 4"/>
</dbReference>
<evidence type="ECO:0000259" key="3">
    <source>
        <dbReference type="Pfam" id="PF07859"/>
    </source>
</evidence>
<feature type="region of interest" description="Disordered" evidence="2">
    <location>
        <begin position="395"/>
        <end position="414"/>
    </location>
</feature>
<dbReference type="Gene3D" id="3.40.50.1820">
    <property type="entry name" value="alpha/beta hydrolase"/>
    <property type="match status" value="1"/>
</dbReference>
<evidence type="ECO:0000256" key="1">
    <source>
        <dbReference type="ARBA" id="ARBA00010515"/>
    </source>
</evidence>
<dbReference type="PANTHER" id="PTHR23024:SF212">
    <property type="entry name" value="CARBOXYLESTERASE 9-RELATED"/>
    <property type="match status" value="1"/>
</dbReference>
<dbReference type="GO" id="GO:0016787">
    <property type="term" value="F:hydrolase activity"/>
    <property type="evidence" value="ECO:0007669"/>
    <property type="project" value="InterPro"/>
</dbReference>
<dbReference type="PANTHER" id="PTHR23024">
    <property type="entry name" value="ARYLACETAMIDE DEACETYLASE"/>
    <property type="match status" value="1"/>
</dbReference>
<gene>
    <name evidence="4" type="ORF">EZV62_009737</name>
</gene>
<feature type="domain" description="Alpha/beta hydrolase fold-3" evidence="3">
    <location>
        <begin position="78"/>
        <end position="290"/>
    </location>
</feature>
<reference evidence="5" key="1">
    <citation type="journal article" date="2019" name="Gigascience">
        <title>De novo genome assembly of the endangered Acer yangbiense, a plant species with extremely small populations endemic to Yunnan Province, China.</title>
        <authorList>
            <person name="Yang J."/>
            <person name="Wariss H.M."/>
            <person name="Tao L."/>
            <person name="Zhang R."/>
            <person name="Yun Q."/>
            <person name="Hollingsworth P."/>
            <person name="Dao Z."/>
            <person name="Luo G."/>
            <person name="Guo H."/>
            <person name="Ma Y."/>
            <person name="Sun W."/>
        </authorList>
    </citation>
    <scope>NUCLEOTIDE SEQUENCE [LARGE SCALE GENOMIC DNA]</scope>
    <source>
        <strain evidence="5">cv. Malutang</strain>
    </source>
</reference>
<dbReference type="InterPro" id="IPR050466">
    <property type="entry name" value="Carboxylest/Gibb_receptor"/>
</dbReference>
<keyword evidence="5" id="KW-1185">Reference proteome</keyword>
<dbReference type="AlphaFoldDB" id="A0A5C7HZT9"/>
<evidence type="ECO:0000256" key="2">
    <source>
        <dbReference type="SAM" id="MobiDB-lite"/>
    </source>
</evidence>
<dbReference type="InterPro" id="IPR013094">
    <property type="entry name" value="AB_hydrolase_3"/>
</dbReference>
<accession>A0A5C7HZT9</accession>